<dbReference type="Gene3D" id="3.40.190.150">
    <property type="entry name" value="Bordetella uptake gene, domain 1"/>
    <property type="match status" value="1"/>
</dbReference>
<dbReference type="STRING" id="1416806.CAL12_03845"/>
<reference evidence="3 4" key="1">
    <citation type="submission" date="2017-05" db="EMBL/GenBank/DDBJ databases">
        <title>Complete and WGS of Bordetella genogroups.</title>
        <authorList>
            <person name="Spilker T."/>
            <person name="LiPuma J."/>
        </authorList>
    </citation>
    <scope>NUCLEOTIDE SEQUENCE [LARGE SCALE GENOMIC DNA]</scope>
    <source>
        <strain evidence="3 4">AU19157</strain>
    </source>
</reference>
<feature type="chain" id="PRO_5012935912" evidence="2">
    <location>
        <begin position="36"/>
        <end position="344"/>
    </location>
</feature>
<keyword evidence="4" id="KW-1185">Reference proteome</keyword>
<feature type="signal peptide" evidence="2">
    <location>
        <begin position="1"/>
        <end position="35"/>
    </location>
</feature>
<dbReference type="PANTHER" id="PTHR42928">
    <property type="entry name" value="TRICARBOXYLATE-BINDING PROTEIN"/>
    <property type="match status" value="1"/>
</dbReference>
<keyword evidence="2" id="KW-0732">Signal</keyword>
<evidence type="ECO:0000256" key="2">
    <source>
        <dbReference type="SAM" id="SignalP"/>
    </source>
</evidence>
<dbReference type="Gene3D" id="3.40.190.10">
    <property type="entry name" value="Periplasmic binding protein-like II"/>
    <property type="match status" value="1"/>
</dbReference>
<dbReference type="InterPro" id="IPR042100">
    <property type="entry name" value="Bug_dom1"/>
</dbReference>
<dbReference type="InterPro" id="IPR005064">
    <property type="entry name" value="BUG"/>
</dbReference>
<dbReference type="SUPFAM" id="SSF53850">
    <property type="entry name" value="Periplasmic binding protein-like II"/>
    <property type="match status" value="1"/>
</dbReference>
<dbReference type="AlphaFoldDB" id="A0A1W6YG86"/>
<gene>
    <name evidence="3" type="ORF">CAL12_03845</name>
</gene>
<protein>
    <submittedName>
        <fullName evidence="3">ABC transporter substrate-binding protein</fullName>
    </submittedName>
</protein>
<comment type="similarity">
    <text evidence="1">Belongs to the UPF0065 (bug) family.</text>
</comment>
<dbReference type="RefSeq" id="WP_232464699.1">
    <property type="nucleotide sequence ID" value="NZ_CP021108.1"/>
</dbReference>
<dbReference type="PROSITE" id="PS51257">
    <property type="entry name" value="PROKAR_LIPOPROTEIN"/>
    <property type="match status" value="1"/>
</dbReference>
<accession>A0A1W6YG86</accession>
<evidence type="ECO:0000313" key="3">
    <source>
        <dbReference type="EMBL" id="ARP80042.1"/>
    </source>
</evidence>
<dbReference type="Pfam" id="PF03401">
    <property type="entry name" value="TctC"/>
    <property type="match status" value="1"/>
</dbReference>
<name>A0A1W6YG86_9BORD</name>
<proteinExistence type="inferred from homology"/>
<dbReference type="EMBL" id="CP021108">
    <property type="protein sequence ID" value="ARP80042.1"/>
    <property type="molecule type" value="Genomic_DNA"/>
</dbReference>
<dbReference type="CDD" id="cd07012">
    <property type="entry name" value="PBP2_Bug_TTT"/>
    <property type="match status" value="1"/>
</dbReference>
<dbReference type="PANTHER" id="PTHR42928:SF5">
    <property type="entry name" value="BLR1237 PROTEIN"/>
    <property type="match status" value="1"/>
</dbReference>
<organism evidence="3 4">
    <name type="scientific">Bordetella genomosp. 8</name>
    <dbReference type="NCBI Taxonomy" id="1416806"/>
    <lineage>
        <taxon>Bacteria</taxon>
        <taxon>Pseudomonadati</taxon>
        <taxon>Pseudomonadota</taxon>
        <taxon>Betaproteobacteria</taxon>
        <taxon>Burkholderiales</taxon>
        <taxon>Alcaligenaceae</taxon>
        <taxon>Bordetella</taxon>
    </lineage>
</organism>
<dbReference type="Proteomes" id="UP000194151">
    <property type="component" value="Chromosome"/>
</dbReference>
<evidence type="ECO:0000256" key="1">
    <source>
        <dbReference type="ARBA" id="ARBA00006987"/>
    </source>
</evidence>
<dbReference type="PIRSF" id="PIRSF017082">
    <property type="entry name" value="YflP"/>
    <property type="match status" value="1"/>
</dbReference>
<sequence>MMKQYAAIHAKPARFLRAAVLMVSGWSMAMSCAHAQGAQPALPDGLPDGLIKIVVGFAPGGAADLTARTFAEQLSKEGVKEVIVDNRPGASTRIANSYVQRAAPDGLTLLLATSPAFTIYPHTYKNLGYDGDKDFRPIALLVDIPTAIVTGAGQPYSNMKEYVAWAKAHPANATVGLAAQGSSGQLGTIALGKAIGVDIAPVVYKGASPMLVDVASDRVSMGWDAAASMMPLYQGGKIKFLGLSGSDRLASLPNVPTAKEQGFPQFEAATSFYAVFAPAGLPDKTAAALERVFLKAAQDPALVKRLQENGLIVKPMDHAQLAARVRKERDFWAPIAKQAGFQFE</sequence>
<dbReference type="KEGG" id="bgv:CAL12_03845"/>
<evidence type="ECO:0000313" key="4">
    <source>
        <dbReference type="Proteomes" id="UP000194151"/>
    </source>
</evidence>